<reference evidence="1 2" key="1">
    <citation type="submission" date="2019-06" db="EMBL/GenBank/DDBJ databases">
        <title>Complete genome sequence of Methanoculleus chikugoensis strain MG62.</title>
        <authorList>
            <person name="Asakawa S."/>
            <person name="Dianou D."/>
        </authorList>
    </citation>
    <scope>NUCLEOTIDE SEQUENCE [LARGE SCALE GENOMIC DNA]</scope>
    <source>
        <strain evidence="1 2">MG62</strain>
    </source>
</reference>
<evidence type="ECO:0000313" key="1">
    <source>
        <dbReference type="EMBL" id="BBL67047.1"/>
    </source>
</evidence>
<dbReference type="GeneID" id="66129727"/>
<evidence type="ECO:0008006" key="3">
    <source>
        <dbReference type="Google" id="ProtNLM"/>
    </source>
</evidence>
<proteinExistence type="predicted"/>
<dbReference type="Pfam" id="PF08859">
    <property type="entry name" value="DGC"/>
    <property type="match status" value="1"/>
</dbReference>
<keyword evidence="2" id="KW-1185">Reference proteome</keyword>
<protein>
    <recommendedName>
        <fullName evidence="3">DGC domain protein</fullName>
    </recommendedName>
</protein>
<accession>A0ABN5XDI9</accession>
<sequence length="115" mass="12230">MTEPVTLVTCSGLSNTGKLTGRVGMVVLQRYPGAIETSIPANRLPASLSGRILALDGCEDACALKKLRENRVEPDLHVVATECGVVENGMAEPRFDEIERLAGAVIEAIRSGQQP</sequence>
<organism evidence="1 2">
    <name type="scientific">Methanoculleus chikugoensis</name>
    <dbReference type="NCBI Taxonomy" id="118126"/>
    <lineage>
        <taxon>Archaea</taxon>
        <taxon>Methanobacteriati</taxon>
        <taxon>Methanobacteriota</taxon>
        <taxon>Stenosarchaea group</taxon>
        <taxon>Methanomicrobia</taxon>
        <taxon>Methanomicrobiales</taxon>
        <taxon>Methanomicrobiaceae</taxon>
        <taxon>Methanoculleus</taxon>
    </lineage>
</organism>
<dbReference type="InterPro" id="IPR014958">
    <property type="entry name" value="DGC"/>
</dbReference>
<dbReference type="Proteomes" id="UP000824969">
    <property type="component" value="Chromosome"/>
</dbReference>
<gene>
    <name evidence="1" type="ORF">MchiMG62_02280</name>
</gene>
<evidence type="ECO:0000313" key="2">
    <source>
        <dbReference type="Proteomes" id="UP000824969"/>
    </source>
</evidence>
<name>A0ABN5XDI9_9EURY</name>
<dbReference type="EMBL" id="AP019781">
    <property type="protein sequence ID" value="BBL67047.1"/>
    <property type="molecule type" value="Genomic_DNA"/>
</dbReference>
<dbReference type="RefSeq" id="WP_221057530.1">
    <property type="nucleotide sequence ID" value="NZ_AP019781.1"/>
</dbReference>